<name>A0ABX1K5I0_9CELL</name>
<comment type="caution">
    <text evidence="3">The sequence shown here is derived from an EMBL/GenBank/DDBJ whole genome shotgun (WGS) entry which is preliminary data.</text>
</comment>
<gene>
    <name evidence="3" type="ORF">HGA02_19610</name>
</gene>
<sequence length="124" mass="13115">EAAVAKAARDKAARRGAAGSTPVLPSRTPVGEVKQYAASLVGADQFGCLEALWQRESGWNPAAKNRSSGAFGIPQALPATKMASAGADWQTNPMTQVRWGVSYIHGRYGSPCGAWAHSESHGWY</sequence>
<organism evidence="3 4">
    <name type="scientific">Cellulomonas septica</name>
    <dbReference type="NCBI Taxonomy" id="285080"/>
    <lineage>
        <taxon>Bacteria</taxon>
        <taxon>Bacillati</taxon>
        <taxon>Actinomycetota</taxon>
        <taxon>Actinomycetes</taxon>
        <taxon>Micrococcales</taxon>
        <taxon>Cellulomonadaceae</taxon>
        <taxon>Cellulomonas</taxon>
    </lineage>
</organism>
<feature type="domain" description="Transglycosylase SLT" evidence="2">
    <location>
        <begin position="49"/>
        <end position="111"/>
    </location>
</feature>
<dbReference type="InterPro" id="IPR008258">
    <property type="entry name" value="Transglycosylase_SLT_dom_1"/>
</dbReference>
<protein>
    <submittedName>
        <fullName evidence="3">Transglycosylase SLT domain-containing protein</fullName>
    </submittedName>
</protein>
<feature type="non-terminal residue" evidence="3">
    <location>
        <position position="1"/>
    </location>
</feature>
<evidence type="ECO:0000313" key="4">
    <source>
        <dbReference type="Proteomes" id="UP000777774"/>
    </source>
</evidence>
<reference evidence="3 4" key="1">
    <citation type="submission" date="2020-04" db="EMBL/GenBank/DDBJ databases">
        <title>MicrobeNet Type strains.</title>
        <authorList>
            <person name="Nicholson A.C."/>
        </authorList>
    </citation>
    <scope>NUCLEOTIDE SEQUENCE [LARGE SCALE GENOMIC DNA]</scope>
    <source>
        <strain evidence="3 4">ATCC BAA-787</strain>
    </source>
</reference>
<feature type="region of interest" description="Disordered" evidence="1">
    <location>
        <begin position="1"/>
        <end position="28"/>
    </location>
</feature>
<proteinExistence type="predicted"/>
<dbReference type="Pfam" id="PF01464">
    <property type="entry name" value="SLT"/>
    <property type="match status" value="1"/>
</dbReference>
<keyword evidence="4" id="KW-1185">Reference proteome</keyword>
<dbReference type="SUPFAM" id="SSF53955">
    <property type="entry name" value="Lysozyme-like"/>
    <property type="match status" value="1"/>
</dbReference>
<evidence type="ECO:0000259" key="2">
    <source>
        <dbReference type="Pfam" id="PF01464"/>
    </source>
</evidence>
<accession>A0ABX1K5I0</accession>
<dbReference type="Proteomes" id="UP000777774">
    <property type="component" value="Unassembled WGS sequence"/>
</dbReference>
<dbReference type="InterPro" id="IPR023346">
    <property type="entry name" value="Lysozyme-like_dom_sf"/>
</dbReference>
<dbReference type="Gene3D" id="1.10.530.10">
    <property type="match status" value="1"/>
</dbReference>
<dbReference type="RefSeq" id="WP_168681073.1">
    <property type="nucleotide sequence ID" value="NZ_JAAXOY010000832.1"/>
</dbReference>
<evidence type="ECO:0000256" key="1">
    <source>
        <dbReference type="SAM" id="MobiDB-lite"/>
    </source>
</evidence>
<evidence type="ECO:0000313" key="3">
    <source>
        <dbReference type="EMBL" id="NKY41641.1"/>
    </source>
</evidence>
<dbReference type="EMBL" id="JAAXOY010000832">
    <property type="protein sequence ID" value="NKY41641.1"/>
    <property type="molecule type" value="Genomic_DNA"/>
</dbReference>